<accession>A0A846XWV0</accession>
<reference evidence="5 6" key="1">
    <citation type="submission" date="2020-04" db="EMBL/GenBank/DDBJ databases">
        <title>MicrobeNet Type strains.</title>
        <authorList>
            <person name="Nicholson A.C."/>
        </authorList>
    </citation>
    <scope>NUCLEOTIDE SEQUENCE [LARGE SCALE GENOMIC DNA]</scope>
    <source>
        <strain evidence="5 6">JCM 12354</strain>
    </source>
</reference>
<organism evidence="5 6">
    <name type="scientific">Nocardia vermiculata</name>
    <dbReference type="NCBI Taxonomy" id="257274"/>
    <lineage>
        <taxon>Bacteria</taxon>
        <taxon>Bacillati</taxon>
        <taxon>Actinomycetota</taxon>
        <taxon>Actinomycetes</taxon>
        <taxon>Mycobacteriales</taxon>
        <taxon>Nocardiaceae</taxon>
        <taxon>Nocardia</taxon>
    </lineage>
</organism>
<dbReference type="InterPro" id="IPR001647">
    <property type="entry name" value="HTH_TetR"/>
</dbReference>
<evidence type="ECO:0000256" key="2">
    <source>
        <dbReference type="PROSITE-ProRule" id="PRU00335"/>
    </source>
</evidence>
<comment type="caution">
    <text evidence="5">The sequence shown here is derived from an EMBL/GenBank/DDBJ whole genome shotgun (WGS) entry which is preliminary data.</text>
</comment>
<keyword evidence="6" id="KW-1185">Reference proteome</keyword>
<sequence length="238" mass="26483">MTAEPRQTKVAKDATPQEPSAAAAPESAPRPAPTSKQTPLATKAPLTKKAEAQHRTRRHTARLSYEDWVNGALDLLAREGVTAVRIPRLCRELGVTKGSFYWHFDDLGQLETAMVDRWGAMQTEAVRALAALDSIPVERRIEQMGAMLVDPQHWMVEASIREWSRTDEKVAQAVRALDQRVFQTVRTIMIDLGFDPAQARLRAGAMVYLGIGMIHGRENLPTPTPDEMQAVIDLLTRP</sequence>
<feature type="compositionally biased region" description="Basic and acidic residues" evidence="3">
    <location>
        <begin position="1"/>
        <end position="12"/>
    </location>
</feature>
<dbReference type="InterPro" id="IPR009057">
    <property type="entry name" value="Homeodomain-like_sf"/>
</dbReference>
<dbReference type="PANTHER" id="PTHR30055:SF239">
    <property type="entry name" value="TRANSCRIPTIONAL REGULATORY PROTEIN"/>
    <property type="match status" value="1"/>
</dbReference>
<dbReference type="AlphaFoldDB" id="A0A846XWV0"/>
<dbReference type="GO" id="GO:0000976">
    <property type="term" value="F:transcription cis-regulatory region binding"/>
    <property type="evidence" value="ECO:0007669"/>
    <property type="project" value="TreeGrafter"/>
</dbReference>
<dbReference type="PROSITE" id="PS50977">
    <property type="entry name" value="HTH_TETR_2"/>
    <property type="match status" value="1"/>
</dbReference>
<dbReference type="Proteomes" id="UP000565711">
    <property type="component" value="Unassembled WGS sequence"/>
</dbReference>
<protein>
    <submittedName>
        <fullName evidence="5">TetR/AcrR family transcriptional regulator</fullName>
    </submittedName>
</protein>
<evidence type="ECO:0000256" key="3">
    <source>
        <dbReference type="SAM" id="MobiDB-lite"/>
    </source>
</evidence>
<dbReference type="RefSeq" id="WP_084475539.1">
    <property type="nucleotide sequence ID" value="NZ_JAAXOP010000003.1"/>
</dbReference>
<gene>
    <name evidence="5" type="ORF">HGA08_06495</name>
</gene>
<evidence type="ECO:0000313" key="6">
    <source>
        <dbReference type="Proteomes" id="UP000565711"/>
    </source>
</evidence>
<dbReference type="SUPFAM" id="SSF46689">
    <property type="entry name" value="Homeodomain-like"/>
    <property type="match status" value="1"/>
</dbReference>
<evidence type="ECO:0000256" key="1">
    <source>
        <dbReference type="ARBA" id="ARBA00023125"/>
    </source>
</evidence>
<dbReference type="Pfam" id="PF00440">
    <property type="entry name" value="TetR_N"/>
    <property type="match status" value="1"/>
</dbReference>
<proteinExistence type="predicted"/>
<feature type="region of interest" description="Disordered" evidence="3">
    <location>
        <begin position="1"/>
        <end position="59"/>
    </location>
</feature>
<dbReference type="EMBL" id="JAAXOP010000003">
    <property type="protein sequence ID" value="NKY49861.1"/>
    <property type="molecule type" value="Genomic_DNA"/>
</dbReference>
<name>A0A846XWV0_9NOCA</name>
<feature type="DNA-binding region" description="H-T-H motif" evidence="2">
    <location>
        <begin position="85"/>
        <end position="104"/>
    </location>
</feature>
<dbReference type="InterPro" id="IPR050109">
    <property type="entry name" value="HTH-type_TetR-like_transc_reg"/>
</dbReference>
<dbReference type="Gene3D" id="1.10.357.10">
    <property type="entry name" value="Tetracycline Repressor, domain 2"/>
    <property type="match status" value="1"/>
</dbReference>
<dbReference type="GO" id="GO:0003700">
    <property type="term" value="F:DNA-binding transcription factor activity"/>
    <property type="evidence" value="ECO:0007669"/>
    <property type="project" value="TreeGrafter"/>
</dbReference>
<feature type="domain" description="HTH tetR-type" evidence="4">
    <location>
        <begin position="62"/>
        <end position="122"/>
    </location>
</feature>
<feature type="compositionally biased region" description="Low complexity" evidence="3">
    <location>
        <begin position="14"/>
        <end position="29"/>
    </location>
</feature>
<keyword evidence="1 2" id="KW-0238">DNA-binding</keyword>
<evidence type="ECO:0000313" key="5">
    <source>
        <dbReference type="EMBL" id="NKY49861.1"/>
    </source>
</evidence>
<evidence type="ECO:0000259" key="4">
    <source>
        <dbReference type="PROSITE" id="PS50977"/>
    </source>
</evidence>
<dbReference type="PANTHER" id="PTHR30055">
    <property type="entry name" value="HTH-TYPE TRANSCRIPTIONAL REGULATOR RUTR"/>
    <property type="match status" value="1"/>
</dbReference>